<dbReference type="InterPro" id="IPR052026">
    <property type="entry name" value="ExeA_AAA_ATPase_DNA-bind"/>
</dbReference>
<keyword evidence="2" id="KW-1133">Transmembrane helix</keyword>
<keyword evidence="2" id="KW-0812">Transmembrane</keyword>
<dbReference type="PROSITE" id="PS51782">
    <property type="entry name" value="LYSM"/>
    <property type="match status" value="1"/>
</dbReference>
<keyword evidence="5" id="KW-1185">Reference proteome</keyword>
<dbReference type="InterPro" id="IPR027417">
    <property type="entry name" value="P-loop_NTPase"/>
</dbReference>
<evidence type="ECO:0000256" key="2">
    <source>
        <dbReference type="SAM" id="Phobius"/>
    </source>
</evidence>
<sequence length="399" mass="44554">MGKTTLLFQLLKRWKGYVHSAFLFQTQCDSRELLRYLMEDLGLDSQDRDIVRMHSDLNNFLFRETKAGKRVVLFIDEAQNLSDAVLETVRLLSDFEAPDRKLLQIVLAGQPELEQRLIRPGLTQLRQRIAVRATLDSLPPAEVVRYMNHRLHVAGYPGTQLFTPEASSAVAEHSRGIPRLINHLCFNSLSLGCAIRSKQINLQIVREAAGDLSLDQHAPKLPPRNRQAAKPQTPGRAISETLSSTSPLVPLMRAKLLRPRVLQISIVALLLLSVAIYLGTRAGAGTFRPEHPSDLPSTTARTSSDRRSEEAPVTTASDQLEPDPPPSDGPQHSSTVFTYVVQPNDTLRALCLSLVGHYDEAVEEEIRKLNPNLKDLTHLNPGQEIRLPLNTSKPEQSRH</sequence>
<keyword evidence="2" id="KW-0472">Membrane</keyword>
<feature type="region of interest" description="Disordered" evidence="1">
    <location>
        <begin position="285"/>
        <end position="334"/>
    </location>
</feature>
<organism evidence="4 5">
    <name type="scientific">Candidatus Acidiferrum panamense</name>
    <dbReference type="NCBI Taxonomy" id="2741543"/>
    <lineage>
        <taxon>Bacteria</taxon>
        <taxon>Pseudomonadati</taxon>
        <taxon>Acidobacteriota</taxon>
        <taxon>Terriglobia</taxon>
        <taxon>Candidatus Acidiferrales</taxon>
        <taxon>Candidatus Acidiferrum</taxon>
    </lineage>
</organism>
<reference evidence="4" key="1">
    <citation type="submission" date="2020-06" db="EMBL/GenBank/DDBJ databases">
        <title>Legume-microbial interactions unlock mineral nutrients during tropical forest succession.</title>
        <authorList>
            <person name="Epihov D.Z."/>
        </authorList>
    </citation>
    <scope>NUCLEOTIDE SEQUENCE [LARGE SCALE GENOMIC DNA]</scope>
    <source>
        <strain evidence="4">Pan2503</strain>
    </source>
</reference>
<dbReference type="GO" id="GO:0016887">
    <property type="term" value="F:ATP hydrolysis activity"/>
    <property type="evidence" value="ECO:0007669"/>
    <property type="project" value="InterPro"/>
</dbReference>
<evidence type="ECO:0000259" key="3">
    <source>
        <dbReference type="PROSITE" id="PS51782"/>
    </source>
</evidence>
<dbReference type="CDD" id="cd00118">
    <property type="entry name" value="LysM"/>
    <property type="match status" value="1"/>
</dbReference>
<accession>A0A7V8SZC8</accession>
<name>A0A7V8SZC8_9BACT</name>
<dbReference type="Gene3D" id="3.40.50.300">
    <property type="entry name" value="P-loop containing nucleotide triphosphate hydrolases"/>
    <property type="match status" value="1"/>
</dbReference>
<comment type="caution">
    <text evidence="4">The sequence shown here is derived from an EMBL/GenBank/DDBJ whole genome shotgun (WGS) entry which is preliminary data.</text>
</comment>
<dbReference type="PANTHER" id="PTHR35894">
    <property type="entry name" value="GENERAL SECRETION PATHWAY PROTEIN A-RELATED"/>
    <property type="match status" value="1"/>
</dbReference>
<feature type="region of interest" description="Disordered" evidence="1">
    <location>
        <begin position="380"/>
        <end position="399"/>
    </location>
</feature>
<feature type="compositionally biased region" description="Polar residues" evidence="1">
    <location>
        <begin position="389"/>
        <end position="399"/>
    </location>
</feature>
<proteinExistence type="predicted"/>
<dbReference type="SUPFAM" id="SSF52540">
    <property type="entry name" value="P-loop containing nucleoside triphosphate hydrolases"/>
    <property type="match status" value="1"/>
</dbReference>
<dbReference type="PANTHER" id="PTHR35894:SF1">
    <property type="entry name" value="PHOSPHORIBULOKINASE _ URIDINE KINASE FAMILY"/>
    <property type="match status" value="1"/>
</dbReference>
<gene>
    <name evidence="4" type="ORF">HRJ53_22955</name>
</gene>
<dbReference type="Pfam" id="PF01476">
    <property type="entry name" value="LysM"/>
    <property type="match status" value="1"/>
</dbReference>
<dbReference type="Pfam" id="PF13401">
    <property type="entry name" value="AAA_22"/>
    <property type="match status" value="1"/>
</dbReference>
<dbReference type="InterPro" id="IPR049945">
    <property type="entry name" value="AAA_22"/>
</dbReference>
<feature type="domain" description="LysM" evidence="3">
    <location>
        <begin position="337"/>
        <end position="387"/>
    </location>
</feature>
<feature type="transmembrane region" description="Helical" evidence="2">
    <location>
        <begin position="261"/>
        <end position="279"/>
    </location>
</feature>
<dbReference type="Proteomes" id="UP000567293">
    <property type="component" value="Unassembled WGS sequence"/>
</dbReference>
<dbReference type="InterPro" id="IPR036779">
    <property type="entry name" value="LysM_dom_sf"/>
</dbReference>
<protein>
    <submittedName>
        <fullName evidence="4">AAA family ATPase</fullName>
    </submittedName>
</protein>
<dbReference type="AlphaFoldDB" id="A0A7V8SZC8"/>
<evidence type="ECO:0000256" key="1">
    <source>
        <dbReference type="SAM" id="MobiDB-lite"/>
    </source>
</evidence>
<feature type="region of interest" description="Disordered" evidence="1">
    <location>
        <begin position="215"/>
        <end position="241"/>
    </location>
</feature>
<dbReference type="EMBL" id="JACDQQ010002220">
    <property type="protein sequence ID" value="MBA0087856.1"/>
    <property type="molecule type" value="Genomic_DNA"/>
</dbReference>
<dbReference type="Gene3D" id="3.10.350.10">
    <property type="entry name" value="LysM domain"/>
    <property type="match status" value="1"/>
</dbReference>
<evidence type="ECO:0000313" key="5">
    <source>
        <dbReference type="Proteomes" id="UP000567293"/>
    </source>
</evidence>
<evidence type="ECO:0000313" key="4">
    <source>
        <dbReference type="EMBL" id="MBA0087856.1"/>
    </source>
</evidence>
<dbReference type="InterPro" id="IPR018392">
    <property type="entry name" value="LysM"/>
</dbReference>